<reference evidence="2 3" key="1">
    <citation type="submission" date="2022-07" db="EMBL/GenBank/DDBJ databases">
        <title>Two temperate virus in Haloterrigena jeotgali A29.</title>
        <authorList>
            <person name="Deng X."/>
        </authorList>
    </citation>
    <scope>NUCLEOTIDE SEQUENCE [LARGE SCALE GENOMIC DNA]</scope>
    <source>
        <strain evidence="2 3">A29</strain>
    </source>
</reference>
<dbReference type="Proteomes" id="UP001224926">
    <property type="component" value="Chromosome"/>
</dbReference>
<proteinExistence type="predicted"/>
<accession>A0AAF0PB96</accession>
<feature type="region of interest" description="Disordered" evidence="1">
    <location>
        <begin position="237"/>
        <end position="267"/>
    </location>
</feature>
<evidence type="ECO:0000313" key="3">
    <source>
        <dbReference type="Proteomes" id="UP001224926"/>
    </source>
</evidence>
<dbReference type="EMBL" id="CP101873">
    <property type="protein sequence ID" value="WMT07941.1"/>
    <property type="molecule type" value="Genomic_DNA"/>
</dbReference>
<dbReference type="AlphaFoldDB" id="A0AAF0PB96"/>
<protein>
    <submittedName>
        <fullName evidence="2">Uncharacterized protein</fullName>
    </submittedName>
</protein>
<name>A0AAF0PB96_9EURY</name>
<keyword evidence="3" id="KW-1185">Reference proteome</keyword>
<organism evidence="2 3">
    <name type="scientific">Natrinema thermotolerans</name>
    <dbReference type="NCBI Taxonomy" id="121872"/>
    <lineage>
        <taxon>Archaea</taxon>
        <taxon>Methanobacteriati</taxon>
        <taxon>Methanobacteriota</taxon>
        <taxon>Stenosarchaea group</taxon>
        <taxon>Halobacteria</taxon>
        <taxon>Halobacteriales</taxon>
        <taxon>Natrialbaceae</taxon>
        <taxon>Natrinema</taxon>
    </lineage>
</organism>
<evidence type="ECO:0000256" key="1">
    <source>
        <dbReference type="SAM" id="MobiDB-lite"/>
    </source>
</evidence>
<evidence type="ECO:0000313" key="2">
    <source>
        <dbReference type="EMBL" id="WMT07941.1"/>
    </source>
</evidence>
<gene>
    <name evidence="2" type="ORF">NP511_21565</name>
</gene>
<sequence>MDEMLLPQLDDGITLLDVEGGRGVPILQSLVLDHLLLHDGPAFWVDANGHATTTTLAQIAPSQRLLNRIHVARGFTAYLHYGAVCNLSTAVNKAIQMSTADAGAAGRGAPGRDEDTSPHTPALIVAPAVDTQYRADGTLGETHAKTLQARTLARLATYADGYDIPVLVTRNERNEFTEPVATVADHHLECEQTRMGPRVVGEDFETLVYPVDDGAYYQTTFAYWRQLLAARATQVGVEPTTPAPSKPTPEGVGTGVTADGETVSATADPLLDAWTATGGGR</sequence>